<evidence type="ECO:0000256" key="1">
    <source>
        <dbReference type="SAM" id="MobiDB-lite"/>
    </source>
</evidence>
<name>A0A1D1XTI8_9ARAE</name>
<proteinExistence type="predicted"/>
<dbReference type="EMBL" id="GDJX01022232">
    <property type="protein sequence ID" value="JAT45704.1"/>
    <property type="molecule type" value="Transcribed_RNA"/>
</dbReference>
<feature type="region of interest" description="Disordered" evidence="1">
    <location>
        <begin position="77"/>
        <end position="99"/>
    </location>
</feature>
<feature type="non-terminal residue" evidence="2">
    <location>
        <position position="1"/>
    </location>
</feature>
<reference evidence="2" key="1">
    <citation type="submission" date="2015-07" db="EMBL/GenBank/DDBJ databases">
        <title>Transcriptome Assembly of Anthurium amnicola.</title>
        <authorList>
            <person name="Suzuki J."/>
        </authorList>
    </citation>
    <scope>NUCLEOTIDE SEQUENCE</scope>
</reference>
<gene>
    <name evidence="2" type="ORF">g.113505</name>
</gene>
<accession>A0A1D1XTI8</accession>
<dbReference type="AlphaFoldDB" id="A0A1D1XTI8"/>
<feature type="compositionally biased region" description="Polar residues" evidence="1">
    <location>
        <begin position="77"/>
        <end position="89"/>
    </location>
</feature>
<sequence length="99" mass="10690">QTHTHSCAQTNNNSKLLRRRPYISHLKDHQSLFPPSHCHLSHILSLILAINAGPRSKLVSSLPPLALLYLYTSHPSSGVNAGGQTSEIQTPAPPDPLAA</sequence>
<evidence type="ECO:0000313" key="2">
    <source>
        <dbReference type="EMBL" id="JAT45704.1"/>
    </source>
</evidence>
<protein>
    <submittedName>
        <fullName evidence="2">Uncharacterized protein</fullName>
    </submittedName>
</protein>
<organism evidence="2">
    <name type="scientific">Anthurium amnicola</name>
    <dbReference type="NCBI Taxonomy" id="1678845"/>
    <lineage>
        <taxon>Eukaryota</taxon>
        <taxon>Viridiplantae</taxon>
        <taxon>Streptophyta</taxon>
        <taxon>Embryophyta</taxon>
        <taxon>Tracheophyta</taxon>
        <taxon>Spermatophyta</taxon>
        <taxon>Magnoliopsida</taxon>
        <taxon>Liliopsida</taxon>
        <taxon>Araceae</taxon>
        <taxon>Pothoideae</taxon>
        <taxon>Potheae</taxon>
        <taxon>Anthurium</taxon>
    </lineage>
</organism>